<dbReference type="Proteomes" id="UP000283269">
    <property type="component" value="Unassembled WGS sequence"/>
</dbReference>
<proteinExistence type="predicted"/>
<comment type="caution">
    <text evidence="1">The sequence shown here is derived from an EMBL/GenBank/DDBJ whole genome shotgun (WGS) entry which is preliminary data.</text>
</comment>
<reference evidence="1 2" key="1">
    <citation type="journal article" date="2018" name="Evol. Lett.">
        <title>Horizontal gene cluster transfer increased hallucinogenic mushroom diversity.</title>
        <authorList>
            <person name="Reynolds H.T."/>
            <person name="Vijayakumar V."/>
            <person name="Gluck-Thaler E."/>
            <person name="Korotkin H.B."/>
            <person name="Matheny P.B."/>
            <person name="Slot J.C."/>
        </authorList>
    </citation>
    <scope>NUCLEOTIDE SEQUENCE [LARGE SCALE GENOMIC DNA]</scope>
    <source>
        <strain evidence="1 2">2631</strain>
    </source>
</reference>
<keyword evidence="2" id="KW-1185">Reference proteome</keyword>
<name>A0A409XPQ9_PSICY</name>
<protein>
    <submittedName>
        <fullName evidence="1">Uncharacterized protein</fullName>
    </submittedName>
</protein>
<dbReference type="InParanoid" id="A0A409XPQ9"/>
<sequence>MSISMIIPSAADLLATLRNVDNHISYIEFYGTKWVATFPSPPPSPLRSNSRDDACGGCNACLRLDSVDAHLLSPSVSAASPQCMLIPLSGSSMNAHPTCPPPPTSSSNDPNNWIIAVLGPFYLLQKSPHATSSEKELPAQCILDKPSKTVPPHRRARQIASDHVVCTKTRQMEKNLSTPHRHARDNSCKKYVAHVNLCGQLLAGS</sequence>
<dbReference type="AlphaFoldDB" id="A0A409XPQ9"/>
<gene>
    <name evidence="1" type="ORF">CVT25_014235</name>
</gene>
<organism evidence="1 2">
    <name type="scientific">Psilocybe cyanescens</name>
    <dbReference type="NCBI Taxonomy" id="93625"/>
    <lineage>
        <taxon>Eukaryota</taxon>
        <taxon>Fungi</taxon>
        <taxon>Dikarya</taxon>
        <taxon>Basidiomycota</taxon>
        <taxon>Agaricomycotina</taxon>
        <taxon>Agaricomycetes</taxon>
        <taxon>Agaricomycetidae</taxon>
        <taxon>Agaricales</taxon>
        <taxon>Agaricineae</taxon>
        <taxon>Strophariaceae</taxon>
        <taxon>Psilocybe</taxon>
    </lineage>
</organism>
<accession>A0A409XPQ9</accession>
<evidence type="ECO:0000313" key="1">
    <source>
        <dbReference type="EMBL" id="PPQ92728.1"/>
    </source>
</evidence>
<evidence type="ECO:0000313" key="2">
    <source>
        <dbReference type="Proteomes" id="UP000283269"/>
    </source>
</evidence>
<dbReference type="EMBL" id="NHYD01000988">
    <property type="protein sequence ID" value="PPQ92728.1"/>
    <property type="molecule type" value="Genomic_DNA"/>
</dbReference>